<proteinExistence type="predicted"/>
<dbReference type="AlphaFoldDB" id="A0A452YCK6"/>
<dbReference type="Gramene" id="AET1Gv20374900.6">
    <property type="protein sequence ID" value="AET1Gv20374900.6"/>
    <property type="gene ID" value="AET1Gv20374900"/>
</dbReference>
<dbReference type="EnsemblPlants" id="AET1Gv20374900.7">
    <property type="protein sequence ID" value="AET1Gv20374900.7"/>
    <property type="gene ID" value="AET1Gv20374900"/>
</dbReference>
<dbReference type="PANTHER" id="PTHR33116">
    <property type="entry name" value="REVERSE TRANSCRIPTASE ZINC-BINDING DOMAIN-CONTAINING PROTEIN-RELATED-RELATED"/>
    <property type="match status" value="1"/>
</dbReference>
<organism evidence="1 2">
    <name type="scientific">Aegilops tauschii subsp. strangulata</name>
    <name type="common">Goatgrass</name>
    <dbReference type="NCBI Taxonomy" id="200361"/>
    <lineage>
        <taxon>Eukaryota</taxon>
        <taxon>Viridiplantae</taxon>
        <taxon>Streptophyta</taxon>
        <taxon>Embryophyta</taxon>
        <taxon>Tracheophyta</taxon>
        <taxon>Spermatophyta</taxon>
        <taxon>Magnoliopsida</taxon>
        <taxon>Liliopsida</taxon>
        <taxon>Poales</taxon>
        <taxon>Poaceae</taxon>
        <taxon>BOP clade</taxon>
        <taxon>Pooideae</taxon>
        <taxon>Triticodae</taxon>
        <taxon>Triticeae</taxon>
        <taxon>Triticinae</taxon>
        <taxon>Aegilops</taxon>
    </lineage>
</organism>
<reference evidence="1" key="5">
    <citation type="journal article" date="2021" name="G3 (Bethesda)">
        <title>Aegilops tauschii genome assembly Aet v5.0 features greater sequence contiguity and improved annotation.</title>
        <authorList>
            <person name="Wang L."/>
            <person name="Zhu T."/>
            <person name="Rodriguez J.C."/>
            <person name="Deal K.R."/>
            <person name="Dubcovsky J."/>
            <person name="McGuire P.E."/>
            <person name="Lux T."/>
            <person name="Spannagl M."/>
            <person name="Mayer K.F.X."/>
            <person name="Baldrich P."/>
            <person name="Meyers B.C."/>
            <person name="Huo N."/>
            <person name="Gu Y.Q."/>
            <person name="Zhou H."/>
            <person name="Devos K.M."/>
            <person name="Bennetzen J.L."/>
            <person name="Unver T."/>
            <person name="Budak H."/>
            <person name="Gulick P.J."/>
            <person name="Galiba G."/>
            <person name="Kalapos B."/>
            <person name="Nelson D.R."/>
            <person name="Li P."/>
            <person name="You F.M."/>
            <person name="Luo M.C."/>
            <person name="Dvorak J."/>
        </authorList>
    </citation>
    <scope>NUCLEOTIDE SEQUENCE [LARGE SCALE GENOMIC DNA]</scope>
    <source>
        <strain evidence="1">cv. AL8/78</strain>
    </source>
</reference>
<reference evidence="2" key="2">
    <citation type="journal article" date="2017" name="Nat. Plants">
        <title>The Aegilops tauschii genome reveals multiple impacts of transposons.</title>
        <authorList>
            <person name="Zhao G."/>
            <person name="Zou C."/>
            <person name="Li K."/>
            <person name="Wang K."/>
            <person name="Li T."/>
            <person name="Gao L."/>
            <person name="Zhang X."/>
            <person name="Wang H."/>
            <person name="Yang Z."/>
            <person name="Liu X."/>
            <person name="Jiang W."/>
            <person name="Mao L."/>
            <person name="Kong X."/>
            <person name="Jiao Y."/>
            <person name="Jia J."/>
        </authorList>
    </citation>
    <scope>NUCLEOTIDE SEQUENCE [LARGE SCALE GENOMIC DNA]</scope>
    <source>
        <strain evidence="2">cv. AL8/78</strain>
    </source>
</reference>
<reference evidence="2" key="1">
    <citation type="journal article" date="2014" name="Science">
        <title>Ancient hybridizations among the ancestral genomes of bread wheat.</title>
        <authorList>
            <consortium name="International Wheat Genome Sequencing Consortium,"/>
            <person name="Marcussen T."/>
            <person name="Sandve S.R."/>
            <person name="Heier L."/>
            <person name="Spannagl M."/>
            <person name="Pfeifer M."/>
            <person name="Jakobsen K.S."/>
            <person name="Wulff B.B."/>
            <person name="Steuernagel B."/>
            <person name="Mayer K.F."/>
            <person name="Olsen O.A."/>
        </authorList>
    </citation>
    <scope>NUCLEOTIDE SEQUENCE [LARGE SCALE GENOMIC DNA]</scope>
    <source>
        <strain evidence="2">cv. AL8/78</strain>
    </source>
</reference>
<name>A0A452YCK6_AEGTS</name>
<dbReference type="PANTHER" id="PTHR33116:SF87">
    <property type="entry name" value="OS01G0158850 PROTEIN"/>
    <property type="match status" value="1"/>
</dbReference>
<evidence type="ECO:0008006" key="3">
    <source>
        <dbReference type="Google" id="ProtNLM"/>
    </source>
</evidence>
<accession>A0A452YCK6</accession>
<reference evidence="1" key="3">
    <citation type="journal article" date="2017" name="Nature">
        <title>Genome sequence of the progenitor of the wheat D genome Aegilops tauschii.</title>
        <authorList>
            <person name="Luo M.C."/>
            <person name="Gu Y.Q."/>
            <person name="Puiu D."/>
            <person name="Wang H."/>
            <person name="Twardziok S.O."/>
            <person name="Deal K.R."/>
            <person name="Huo N."/>
            <person name="Zhu T."/>
            <person name="Wang L."/>
            <person name="Wang Y."/>
            <person name="McGuire P.E."/>
            <person name="Liu S."/>
            <person name="Long H."/>
            <person name="Ramasamy R.K."/>
            <person name="Rodriguez J.C."/>
            <person name="Van S.L."/>
            <person name="Yuan L."/>
            <person name="Wang Z."/>
            <person name="Xia Z."/>
            <person name="Xiao L."/>
            <person name="Anderson O.D."/>
            <person name="Ouyang S."/>
            <person name="Liang Y."/>
            <person name="Zimin A.V."/>
            <person name="Pertea G."/>
            <person name="Qi P."/>
            <person name="Bennetzen J.L."/>
            <person name="Dai X."/>
            <person name="Dawson M.W."/>
            <person name="Muller H.G."/>
            <person name="Kugler K."/>
            <person name="Rivarola-Duarte L."/>
            <person name="Spannagl M."/>
            <person name="Mayer K.F.X."/>
            <person name="Lu F.H."/>
            <person name="Bevan M.W."/>
            <person name="Leroy P."/>
            <person name="Li P."/>
            <person name="You F.M."/>
            <person name="Sun Q."/>
            <person name="Liu Z."/>
            <person name="Lyons E."/>
            <person name="Wicker T."/>
            <person name="Salzberg S.L."/>
            <person name="Devos K.M."/>
            <person name="Dvorak J."/>
        </authorList>
    </citation>
    <scope>NUCLEOTIDE SEQUENCE [LARGE SCALE GENOMIC DNA]</scope>
    <source>
        <strain evidence="1">cv. AL8/78</strain>
    </source>
</reference>
<sequence>MQKSSVAAIRCDQINLQQVLQSFGGQQARFPLRCLGLPVTISRLRIVHLQFILDRIRARLGWKGRLLTIAGRRVLVRSVLSALSTFALTVLKVPKKLLAEVDKIRRRLLWAQDEAISGGKCKVSWPEVCTPIDNGGLGISNLQRFSRALRLRWLWLSWLTPNRPWVGMQLPCDQGDRELFNASTTVTLGDGKTASFWDSSWAGAGTLKMEFPELHKHSKRKNRTVHAALHDDTWVTDLAHGQTQQLWPEVIRLNRWLISKNISLSDQEQDTIKWKHTASGSFSTSSAYNCQFQRDAQD</sequence>
<protein>
    <recommendedName>
        <fullName evidence="3">Reverse transcriptase zinc-binding domain-containing protein</fullName>
    </recommendedName>
</protein>
<dbReference type="Gramene" id="AET1Gv20374900.7">
    <property type="protein sequence ID" value="AET1Gv20374900.7"/>
    <property type="gene ID" value="AET1Gv20374900"/>
</dbReference>
<reference evidence="1" key="4">
    <citation type="submission" date="2019-03" db="UniProtKB">
        <authorList>
            <consortium name="EnsemblPlants"/>
        </authorList>
    </citation>
    <scope>IDENTIFICATION</scope>
</reference>
<dbReference type="EnsemblPlants" id="AET1Gv20374900.6">
    <property type="protein sequence ID" value="AET1Gv20374900.6"/>
    <property type="gene ID" value="AET1Gv20374900"/>
</dbReference>
<dbReference type="Proteomes" id="UP000015105">
    <property type="component" value="Chromosome 1D"/>
</dbReference>
<keyword evidence="2" id="KW-1185">Reference proteome</keyword>
<evidence type="ECO:0000313" key="1">
    <source>
        <dbReference type="EnsemblPlants" id="AET1Gv20374900.7"/>
    </source>
</evidence>
<evidence type="ECO:0000313" key="2">
    <source>
        <dbReference type="Proteomes" id="UP000015105"/>
    </source>
</evidence>